<feature type="region of interest" description="Disordered" evidence="1">
    <location>
        <begin position="121"/>
        <end position="146"/>
    </location>
</feature>
<feature type="region of interest" description="Disordered" evidence="1">
    <location>
        <begin position="14"/>
        <end position="42"/>
    </location>
</feature>
<name>A0A1I7WVU4_HETBA</name>
<evidence type="ECO:0000313" key="3">
    <source>
        <dbReference type="WBParaSite" id="Hba_09291"/>
    </source>
</evidence>
<dbReference type="AlphaFoldDB" id="A0A1I7WVU4"/>
<accession>A0A1I7WVU4</accession>
<dbReference type="WBParaSite" id="Hba_09291">
    <property type="protein sequence ID" value="Hba_09291"/>
    <property type="gene ID" value="Hba_09291"/>
</dbReference>
<evidence type="ECO:0000256" key="1">
    <source>
        <dbReference type="SAM" id="MobiDB-lite"/>
    </source>
</evidence>
<reference evidence="3" key="1">
    <citation type="submission" date="2016-11" db="UniProtKB">
        <authorList>
            <consortium name="WormBaseParasite"/>
        </authorList>
    </citation>
    <scope>IDENTIFICATION</scope>
</reference>
<keyword evidence="2" id="KW-1185">Reference proteome</keyword>
<feature type="compositionally biased region" description="Basic and acidic residues" evidence="1">
    <location>
        <begin position="14"/>
        <end position="27"/>
    </location>
</feature>
<evidence type="ECO:0000313" key="2">
    <source>
        <dbReference type="Proteomes" id="UP000095283"/>
    </source>
</evidence>
<sequence>MVALNQDVIISKEDAHTSSGIEEKSELTIEQSDNEEEKSGMQRELEELKGLVPDMQLKVDDAQASHEQIIKAKEVLKEALGGAFSALTNDKPVNDITGIVSLLPFTMFLFFETTEILQMRKSSKRSADPSVEDQCEESIKRPRPEE</sequence>
<proteinExistence type="predicted"/>
<protein>
    <submittedName>
        <fullName evidence="3">Uncharacterized protein</fullName>
    </submittedName>
</protein>
<feature type="compositionally biased region" description="Basic and acidic residues" evidence="1">
    <location>
        <begin position="137"/>
        <end position="146"/>
    </location>
</feature>
<organism evidence="2 3">
    <name type="scientific">Heterorhabditis bacteriophora</name>
    <name type="common">Entomopathogenic nematode worm</name>
    <dbReference type="NCBI Taxonomy" id="37862"/>
    <lineage>
        <taxon>Eukaryota</taxon>
        <taxon>Metazoa</taxon>
        <taxon>Ecdysozoa</taxon>
        <taxon>Nematoda</taxon>
        <taxon>Chromadorea</taxon>
        <taxon>Rhabditida</taxon>
        <taxon>Rhabditina</taxon>
        <taxon>Rhabditomorpha</taxon>
        <taxon>Strongyloidea</taxon>
        <taxon>Heterorhabditidae</taxon>
        <taxon>Heterorhabditis</taxon>
    </lineage>
</organism>
<dbReference type="Proteomes" id="UP000095283">
    <property type="component" value="Unplaced"/>
</dbReference>